<gene>
    <name evidence="2" type="ORF">SAMN04487818_106265</name>
</gene>
<accession>A0A1H9TGF3</accession>
<feature type="transmembrane region" description="Helical" evidence="1">
    <location>
        <begin position="70"/>
        <end position="91"/>
    </location>
</feature>
<evidence type="ECO:0000313" key="2">
    <source>
        <dbReference type="EMBL" id="SER96208.1"/>
    </source>
</evidence>
<dbReference type="AlphaFoldDB" id="A0A1H9TGF3"/>
<organism evidence="2 3">
    <name type="scientific">Actinokineospora terrae</name>
    <dbReference type="NCBI Taxonomy" id="155974"/>
    <lineage>
        <taxon>Bacteria</taxon>
        <taxon>Bacillati</taxon>
        <taxon>Actinomycetota</taxon>
        <taxon>Actinomycetes</taxon>
        <taxon>Pseudonocardiales</taxon>
        <taxon>Pseudonocardiaceae</taxon>
        <taxon>Actinokineospora</taxon>
    </lineage>
</organism>
<proteinExistence type="predicted"/>
<protein>
    <submittedName>
        <fullName evidence="2">Uncharacterized protein</fullName>
    </submittedName>
</protein>
<keyword evidence="1" id="KW-0812">Transmembrane</keyword>
<feature type="transmembrane region" description="Helical" evidence="1">
    <location>
        <begin position="36"/>
        <end position="58"/>
    </location>
</feature>
<dbReference type="EMBL" id="FOGI01000006">
    <property type="protein sequence ID" value="SER96208.1"/>
    <property type="molecule type" value="Genomic_DNA"/>
</dbReference>
<dbReference type="RefSeq" id="WP_218150670.1">
    <property type="nucleotide sequence ID" value="NZ_FOGI01000006.1"/>
</dbReference>
<keyword evidence="1" id="KW-1133">Transmembrane helix</keyword>
<evidence type="ECO:0000256" key="1">
    <source>
        <dbReference type="SAM" id="Phobius"/>
    </source>
</evidence>
<evidence type="ECO:0000313" key="3">
    <source>
        <dbReference type="Proteomes" id="UP000199051"/>
    </source>
</evidence>
<sequence length="147" mass="15452">MPTRWPDWGGLAYIGVQAASVLGVFGGIPAEAGPVVYAGYAVLVFGALPVALIAGLMVRHSLWAAVPWHGFTVWWFVLFGVWHASGVIALLEGASRSFAFSVTLWFSETGNLVAAVAYQTAMAAASVLLIAGDRKRADAGMGTVRSQ</sequence>
<name>A0A1H9TGF3_9PSEU</name>
<keyword evidence="1" id="KW-0472">Membrane</keyword>
<feature type="transmembrane region" description="Helical" evidence="1">
    <location>
        <begin position="12"/>
        <end position="30"/>
    </location>
</feature>
<reference evidence="3" key="1">
    <citation type="submission" date="2016-10" db="EMBL/GenBank/DDBJ databases">
        <authorList>
            <person name="Varghese N."/>
            <person name="Submissions S."/>
        </authorList>
    </citation>
    <scope>NUCLEOTIDE SEQUENCE [LARGE SCALE GENOMIC DNA]</scope>
    <source>
        <strain evidence="3">DSM 44260</strain>
    </source>
</reference>
<feature type="transmembrane region" description="Helical" evidence="1">
    <location>
        <begin position="111"/>
        <end position="131"/>
    </location>
</feature>
<keyword evidence="3" id="KW-1185">Reference proteome</keyword>
<dbReference type="Proteomes" id="UP000199051">
    <property type="component" value="Unassembled WGS sequence"/>
</dbReference>
<dbReference type="STRING" id="155974.SAMN04487818_106265"/>